<accession>A0ABM9GJ79</accession>
<dbReference type="RefSeq" id="WP_261593649.1">
    <property type="nucleotide sequence ID" value="NZ_CAMAPD010000011.1"/>
</dbReference>
<dbReference type="Proteomes" id="UP001152485">
    <property type="component" value="Unassembled WGS sequence"/>
</dbReference>
<keyword evidence="1" id="KW-0175">Coiled coil</keyword>
<gene>
    <name evidence="2" type="ORF">PSECIP111951_02431</name>
</gene>
<evidence type="ECO:0000256" key="1">
    <source>
        <dbReference type="SAM" id="Coils"/>
    </source>
</evidence>
<sequence length="295" mass="33731">MKQTHIGFVMSALALGLSIYGLVAQFKPSTATQVVMTQKPASRDTNESYEQIINTLNAQVFNLEARLRIIEQHRVASDSDMVKPANFEQAVLAVLEQKQAREQEEMRNKDPAYAFYENLPKDYELKLKTDPEYALQTNKDLNAKILDSSLSAHERLSAMGQLQMNMYVLNKTQMRYYNYETVDAILRIAQQSDDEAIKVQALEVITNTPLTDARVAENFVSIIEKEPNEYLRSMAADGLMLQYYQSKNKQPELNLQLAQQILSLYQQGDSKLKNLLKNNMFNEDMLTELNEQVGN</sequence>
<organism evidence="2 3">
    <name type="scientific">Pseudoalteromonas holothuriae</name>
    <dbReference type="NCBI Taxonomy" id="2963714"/>
    <lineage>
        <taxon>Bacteria</taxon>
        <taxon>Pseudomonadati</taxon>
        <taxon>Pseudomonadota</taxon>
        <taxon>Gammaproteobacteria</taxon>
        <taxon>Alteromonadales</taxon>
        <taxon>Pseudoalteromonadaceae</taxon>
        <taxon>Pseudoalteromonas</taxon>
    </lineage>
</organism>
<evidence type="ECO:0000313" key="2">
    <source>
        <dbReference type="EMBL" id="CAH9061169.1"/>
    </source>
</evidence>
<evidence type="ECO:0008006" key="4">
    <source>
        <dbReference type="Google" id="ProtNLM"/>
    </source>
</evidence>
<proteinExistence type="predicted"/>
<reference evidence="2 3" key="1">
    <citation type="submission" date="2022-07" db="EMBL/GenBank/DDBJ databases">
        <authorList>
            <person name="Criscuolo A."/>
        </authorList>
    </citation>
    <scope>NUCLEOTIDE SEQUENCE [LARGE SCALE GENOMIC DNA]</scope>
    <source>
        <strain evidence="3">CIP 111951</strain>
    </source>
</reference>
<name>A0ABM9GJ79_9GAMM</name>
<dbReference type="EMBL" id="CAMAPD010000011">
    <property type="protein sequence ID" value="CAH9061169.1"/>
    <property type="molecule type" value="Genomic_DNA"/>
</dbReference>
<comment type="caution">
    <text evidence="2">The sequence shown here is derived from an EMBL/GenBank/DDBJ whole genome shotgun (WGS) entry which is preliminary data.</text>
</comment>
<protein>
    <recommendedName>
        <fullName evidence="4">HEAT repeat domain-containing protein</fullName>
    </recommendedName>
</protein>
<evidence type="ECO:0000313" key="3">
    <source>
        <dbReference type="Proteomes" id="UP001152485"/>
    </source>
</evidence>
<feature type="coiled-coil region" evidence="1">
    <location>
        <begin position="46"/>
        <end position="73"/>
    </location>
</feature>